<reference evidence="3" key="1">
    <citation type="journal article" date="2021" name="Mech. Dev.">
        <title>Evolution and expression of PEBP genes in Lycophytes and Ferns.</title>
        <authorList>
            <person name="Rodriguez Pelayo C."/>
            <person name="Alzate J.F."/>
            <person name="Ambrose B.A."/>
            <person name="Vasco A."/>
            <person name="Pabon Mora N."/>
        </authorList>
    </citation>
    <scope>NUCLEOTIDE SEQUENCE</scope>
</reference>
<dbReference type="EMBL" id="MW219618">
    <property type="protein sequence ID" value="QVX19917.1"/>
    <property type="molecule type" value="mRNA"/>
</dbReference>
<evidence type="ECO:0000313" key="3">
    <source>
        <dbReference type="EMBL" id="QVX19917.1"/>
    </source>
</evidence>
<dbReference type="GO" id="GO:0003677">
    <property type="term" value="F:DNA binding"/>
    <property type="evidence" value="ECO:0007669"/>
    <property type="project" value="UniProtKB-UniRule"/>
</dbReference>
<gene>
    <name evidence="3" type="primary">LFY1</name>
</gene>
<comment type="subcellular location">
    <subcellularLocation>
        <location evidence="1">Nucleus</location>
    </subcellularLocation>
</comment>
<dbReference type="GO" id="GO:0005634">
    <property type="term" value="C:nucleus"/>
    <property type="evidence" value="ECO:0007669"/>
    <property type="project" value="UniProtKB-SubCell"/>
</dbReference>
<keyword evidence="1" id="KW-0238">DNA-binding</keyword>
<keyword evidence="1" id="KW-0804">Transcription</keyword>
<dbReference type="Pfam" id="PF01698">
    <property type="entry name" value="SAM_LFY"/>
    <property type="match status" value="1"/>
</dbReference>
<name>A0A8E7II71_9MONI</name>
<dbReference type="AlphaFoldDB" id="A0A8E7II71"/>
<dbReference type="PANTHER" id="PTHR36079:SF1">
    <property type="entry name" value="PROTEIN LEAFY"/>
    <property type="match status" value="1"/>
</dbReference>
<comment type="similarity">
    <text evidence="1">Belongs to the FLO/LFY family.</text>
</comment>
<feature type="domain" description="Floricaula/Leafy protein SAM" evidence="2">
    <location>
        <begin position="35"/>
        <end position="113"/>
    </location>
</feature>
<proteinExistence type="evidence at transcript level"/>
<dbReference type="InterPro" id="IPR035079">
    <property type="entry name" value="LFY_SAM"/>
</dbReference>
<dbReference type="GO" id="GO:0006355">
    <property type="term" value="P:regulation of DNA-templated transcription"/>
    <property type="evidence" value="ECO:0007669"/>
    <property type="project" value="UniProtKB-UniRule"/>
</dbReference>
<organism evidence="3">
    <name type="scientific">Anemia villosa</name>
    <dbReference type="NCBI Taxonomy" id="148560"/>
    <lineage>
        <taxon>Eukaryota</taxon>
        <taxon>Viridiplantae</taxon>
        <taxon>Streptophyta</taxon>
        <taxon>Embryophyta</taxon>
        <taxon>Tracheophyta</taxon>
        <taxon>Polypodiopsida</taxon>
        <taxon>Polypodiidae</taxon>
        <taxon>Schizaeales</taxon>
        <taxon>Anemiaceae</taxon>
        <taxon>Anemia</taxon>
    </lineage>
</organism>
<keyword evidence="1" id="KW-0539">Nucleus</keyword>
<keyword evidence="1" id="KW-0805">Transcription regulation</keyword>
<comment type="function">
    <text evidence="1">Probable transcription factor.</text>
</comment>
<sequence>MFRWEQQRAGAAVSCKEPQALDMAAMAVAAPINQKQLKSLEDLFKDYGVRTATTMGVLEMGFTVSTLVSMTEKEVDEVIKTMVEGLHMDLLVGERYGMKSALRAERRRREEEVERQRLQLVASVNAKKQNPDDSCVVGATSMEAGNIMGR</sequence>
<protein>
    <recommendedName>
        <fullName evidence="1">Floricaula/leafy-like transcription factor</fullName>
    </recommendedName>
</protein>
<accession>A0A8E7II71</accession>
<evidence type="ECO:0000259" key="2">
    <source>
        <dbReference type="Pfam" id="PF01698"/>
    </source>
</evidence>
<dbReference type="InterPro" id="IPR002910">
    <property type="entry name" value="FLO_LFY"/>
</dbReference>
<dbReference type="PANTHER" id="PTHR36079">
    <property type="entry name" value="PROTEIN LEAFY"/>
    <property type="match status" value="1"/>
</dbReference>
<keyword evidence="1" id="KW-0010">Activator</keyword>
<evidence type="ECO:0000256" key="1">
    <source>
        <dbReference type="RuleBase" id="RU366064"/>
    </source>
</evidence>